<keyword evidence="2 4" id="KW-0238">DNA-binding</keyword>
<dbReference type="AlphaFoldDB" id="A0A2A8D4A6"/>
<keyword evidence="3" id="KW-0804">Transcription</keyword>
<dbReference type="Proteomes" id="UP000219947">
    <property type="component" value="Unassembled WGS sequence"/>
</dbReference>
<accession>A0A2A8D4A6</accession>
<organism evidence="8 11">
    <name type="scientific">Rothia dentocariosa</name>
    <dbReference type="NCBI Taxonomy" id="2047"/>
    <lineage>
        <taxon>Bacteria</taxon>
        <taxon>Bacillati</taxon>
        <taxon>Actinomycetota</taxon>
        <taxon>Actinomycetes</taxon>
        <taxon>Micrococcales</taxon>
        <taxon>Micrococcaceae</taxon>
        <taxon>Rothia</taxon>
    </lineage>
</organism>
<keyword evidence="1" id="KW-0805">Transcription regulation</keyword>
<dbReference type="PROSITE" id="PS50977">
    <property type="entry name" value="HTH_TETR_2"/>
    <property type="match status" value="1"/>
</dbReference>
<dbReference type="InterPro" id="IPR009057">
    <property type="entry name" value="Homeodomain-like_sf"/>
</dbReference>
<gene>
    <name evidence="9" type="primary">tetR_2</name>
    <name evidence="7" type="ORF">B8W87_10540</name>
    <name evidence="8" type="ORF">CRM92_10210</name>
    <name evidence="6" type="ORF">HXO56_05010</name>
    <name evidence="9" type="ORF">NCTC10918_01991</name>
</gene>
<dbReference type="Pfam" id="PF00440">
    <property type="entry name" value="TetR_N"/>
    <property type="match status" value="1"/>
</dbReference>
<dbReference type="EMBL" id="NCWU01000021">
    <property type="protein sequence ID" value="PAK84610.1"/>
    <property type="molecule type" value="Genomic_DNA"/>
</dbReference>
<proteinExistence type="predicted"/>
<accession>A0A5F0M7E4</accession>
<dbReference type="Gene3D" id="1.10.357.10">
    <property type="entry name" value="Tetracycline Repressor, domain 2"/>
    <property type="match status" value="1"/>
</dbReference>
<reference evidence="9 12" key="3">
    <citation type="submission" date="2018-12" db="EMBL/GenBank/DDBJ databases">
        <authorList>
            <consortium name="Pathogen Informatics"/>
        </authorList>
    </citation>
    <scope>NUCLEOTIDE SEQUENCE [LARGE SCALE GENOMIC DNA]</scope>
    <source>
        <strain evidence="9 12">NCTC10918</strain>
    </source>
</reference>
<sequence length="197" mass="21630">MVLSQAKILDTAFDLLVTNGLADLSMRRLAAELQVAPGALYYHVKNKQHLLVLLANYILDKKAPKELLMPADSKDPEAVKESLIVRGQVLFETIYSIPEFPEVIRLALATNPERLKPVAAIAYDAQNMGFEPGEALRRARMLIHLALSLVEEAQAIPVLTSLTAEAEENPLQEIPKPVCEAYTADISTAIDGLMLSK</sequence>
<name>A0A2A8D4A6_9MICC</name>
<dbReference type="InterPro" id="IPR050109">
    <property type="entry name" value="HTH-type_TetR-like_transc_reg"/>
</dbReference>
<evidence type="ECO:0000313" key="12">
    <source>
        <dbReference type="Proteomes" id="UP000270988"/>
    </source>
</evidence>
<evidence type="ECO:0000256" key="1">
    <source>
        <dbReference type="ARBA" id="ARBA00023015"/>
    </source>
</evidence>
<dbReference type="Proteomes" id="UP000769484">
    <property type="component" value="Unassembled WGS sequence"/>
</dbReference>
<evidence type="ECO:0000256" key="2">
    <source>
        <dbReference type="ARBA" id="ARBA00023125"/>
    </source>
</evidence>
<dbReference type="SUPFAM" id="SSF46689">
    <property type="entry name" value="Homeodomain-like"/>
    <property type="match status" value="1"/>
</dbReference>
<dbReference type="PANTHER" id="PTHR30055:SF234">
    <property type="entry name" value="HTH-TYPE TRANSCRIPTIONAL REGULATOR BETI"/>
    <property type="match status" value="1"/>
</dbReference>
<dbReference type="PROSITE" id="PS01081">
    <property type="entry name" value="HTH_TETR_1"/>
    <property type="match status" value="1"/>
</dbReference>
<evidence type="ECO:0000313" key="6">
    <source>
        <dbReference type="EMBL" id="MBF1649446.1"/>
    </source>
</evidence>
<evidence type="ECO:0000313" key="8">
    <source>
        <dbReference type="EMBL" id="PEN15458.1"/>
    </source>
</evidence>
<keyword evidence="11" id="KW-1185">Reference proteome</keyword>
<evidence type="ECO:0000256" key="4">
    <source>
        <dbReference type="PROSITE-ProRule" id="PRU00335"/>
    </source>
</evidence>
<dbReference type="PANTHER" id="PTHR30055">
    <property type="entry name" value="HTH-TYPE TRANSCRIPTIONAL REGULATOR RUTR"/>
    <property type="match status" value="1"/>
</dbReference>
<reference evidence="6" key="4">
    <citation type="submission" date="2020-04" db="EMBL/GenBank/DDBJ databases">
        <title>Deep metagenomics examines the oral microbiome during advanced dental caries in children, revealing novel taxa and co-occurrences with host molecules.</title>
        <authorList>
            <person name="Baker J.L."/>
            <person name="Morton J.T."/>
            <person name="Dinis M."/>
            <person name="Alvarez R."/>
            <person name="Tran N.C."/>
            <person name="Knight R."/>
            <person name="Edlund A."/>
        </authorList>
    </citation>
    <scope>NUCLEOTIDE SEQUENCE</scope>
    <source>
        <strain evidence="6">JCVI_47_bin.4</strain>
    </source>
</reference>
<dbReference type="GO" id="GO:0000976">
    <property type="term" value="F:transcription cis-regulatory region binding"/>
    <property type="evidence" value="ECO:0007669"/>
    <property type="project" value="TreeGrafter"/>
</dbReference>
<protein>
    <submittedName>
        <fullName evidence="7">TetR family transcriptional regulator</fullName>
    </submittedName>
    <submittedName>
        <fullName evidence="8">TetR/AcrR family transcriptional regulator</fullName>
    </submittedName>
    <submittedName>
        <fullName evidence="9">Tetracycline repressor protein class E</fullName>
    </submittedName>
</protein>
<dbReference type="RefSeq" id="WP_037231446.1">
    <property type="nucleotide sequence ID" value="NZ_CABFMC010000003.1"/>
</dbReference>
<dbReference type="PRINTS" id="PR00455">
    <property type="entry name" value="HTHTETR"/>
</dbReference>
<dbReference type="GO" id="GO:0003700">
    <property type="term" value="F:DNA-binding transcription factor activity"/>
    <property type="evidence" value="ECO:0007669"/>
    <property type="project" value="TreeGrafter"/>
</dbReference>
<evidence type="ECO:0000256" key="3">
    <source>
        <dbReference type="ARBA" id="ARBA00023163"/>
    </source>
</evidence>
<evidence type="ECO:0000313" key="10">
    <source>
        <dbReference type="Proteomes" id="UP000216195"/>
    </source>
</evidence>
<dbReference type="EMBL" id="PDEV01000006">
    <property type="protein sequence ID" value="PEN15458.1"/>
    <property type="molecule type" value="Genomic_DNA"/>
</dbReference>
<evidence type="ECO:0000313" key="11">
    <source>
        <dbReference type="Proteomes" id="UP000219947"/>
    </source>
</evidence>
<reference evidence="7 10" key="1">
    <citation type="submission" date="2017-04" db="EMBL/GenBank/DDBJ databases">
        <title>Kefir bacterial isolates.</title>
        <authorList>
            <person name="Kim Y."/>
            <person name="Blasche S."/>
            <person name="Patil K.R."/>
        </authorList>
    </citation>
    <scope>NUCLEOTIDE SEQUENCE [LARGE SCALE GENOMIC DNA]</scope>
    <source>
        <strain evidence="7 10">OG2-1</strain>
    </source>
</reference>
<dbReference type="Proteomes" id="UP000270988">
    <property type="component" value="Chromosome"/>
</dbReference>
<dbReference type="EMBL" id="JABZXJ010000015">
    <property type="protein sequence ID" value="MBF1649446.1"/>
    <property type="molecule type" value="Genomic_DNA"/>
</dbReference>
<evidence type="ECO:0000313" key="7">
    <source>
        <dbReference type="EMBL" id="PAK84610.1"/>
    </source>
</evidence>
<evidence type="ECO:0000313" key="9">
    <source>
        <dbReference type="EMBL" id="VEJ30707.1"/>
    </source>
</evidence>
<evidence type="ECO:0000259" key="5">
    <source>
        <dbReference type="PROSITE" id="PS50977"/>
    </source>
</evidence>
<dbReference type="InterPro" id="IPR001647">
    <property type="entry name" value="HTH_TetR"/>
</dbReference>
<dbReference type="STRING" id="762948.HMPREF0733_10881"/>
<dbReference type="Proteomes" id="UP000216195">
    <property type="component" value="Unassembled WGS sequence"/>
</dbReference>
<dbReference type="EMBL" id="LR134521">
    <property type="protein sequence ID" value="VEJ30707.1"/>
    <property type="molecule type" value="Genomic_DNA"/>
</dbReference>
<reference evidence="8" key="2">
    <citation type="submission" date="2017-10" db="EMBL/GenBank/DDBJ databases">
        <title>Kefir isolates.</title>
        <authorList>
            <person name="Kim Y."/>
            <person name="Blasche S."/>
        </authorList>
    </citation>
    <scope>NUCLEOTIDE SEQUENCE [LARGE SCALE GENOMIC DNA]</scope>
    <source>
        <strain evidence="8">OG2-2</strain>
    </source>
</reference>
<feature type="DNA-binding region" description="H-T-H motif" evidence="4">
    <location>
        <begin position="25"/>
        <end position="44"/>
    </location>
</feature>
<feature type="domain" description="HTH tetR-type" evidence="5">
    <location>
        <begin position="2"/>
        <end position="62"/>
    </location>
</feature>
<dbReference type="InterPro" id="IPR023772">
    <property type="entry name" value="DNA-bd_HTH_TetR-type_CS"/>
</dbReference>